<evidence type="ECO:0000313" key="2">
    <source>
        <dbReference type="EMBL" id="GFP22974.1"/>
    </source>
</evidence>
<evidence type="ECO:0000313" key="3">
    <source>
        <dbReference type="EMBL" id="GFP25065.1"/>
    </source>
</evidence>
<gene>
    <name evidence="2" type="ORF">HKBW3S09_00441</name>
    <name evidence="3" type="ORF">HKBW3S25_00515</name>
    <name evidence="4" type="ORF">HKBW3S34_00278</name>
    <name evidence="5" type="ORF">HKBW3S44_00537</name>
    <name evidence="6" type="ORF">HKBW3S47_01518</name>
</gene>
<dbReference type="PANTHER" id="PTHR39081">
    <property type="entry name" value="MUT7-C DOMAIN-CONTAINING PROTEIN"/>
    <property type="match status" value="1"/>
</dbReference>
<comment type="caution">
    <text evidence="2">The sequence shown here is derived from an EMBL/GenBank/DDBJ whole genome shotgun (WGS) entry which is preliminary data.</text>
</comment>
<dbReference type="EMBL" id="BLRZ01000007">
    <property type="protein sequence ID" value="GFP29358.1"/>
    <property type="molecule type" value="Genomic_DNA"/>
</dbReference>
<name>A0A6V8NU86_9ACTN</name>
<dbReference type="PANTHER" id="PTHR39081:SF1">
    <property type="entry name" value="MUT7-C RNASE DOMAIN-CONTAINING PROTEIN"/>
    <property type="match status" value="1"/>
</dbReference>
<dbReference type="InterPro" id="IPR038575">
    <property type="entry name" value="E6_sf"/>
</dbReference>
<dbReference type="Proteomes" id="UP000585609">
    <property type="component" value="Unassembled WGS sequence"/>
</dbReference>
<evidence type="ECO:0000313" key="4">
    <source>
        <dbReference type="EMBL" id="GFP29358.1"/>
    </source>
</evidence>
<evidence type="ECO:0000313" key="10">
    <source>
        <dbReference type="Proteomes" id="UP000585609"/>
    </source>
</evidence>
<dbReference type="EMBL" id="BLSC01000026">
    <property type="protein sequence ID" value="GFP36856.1"/>
    <property type="molecule type" value="Genomic_DNA"/>
</dbReference>
<organism evidence="2 10">
    <name type="scientific">Candidatus Hakubella thermalkaliphila</name>
    <dbReference type="NCBI Taxonomy" id="2754717"/>
    <lineage>
        <taxon>Bacteria</taxon>
        <taxon>Bacillati</taxon>
        <taxon>Actinomycetota</taxon>
        <taxon>Actinomycetota incertae sedis</taxon>
        <taxon>Candidatus Hakubellales</taxon>
        <taxon>Candidatus Hakubellaceae</taxon>
        <taxon>Candidatus Hakubella</taxon>
    </lineage>
</organism>
<evidence type="ECO:0000313" key="6">
    <source>
        <dbReference type="EMBL" id="GFP39821.1"/>
    </source>
</evidence>
<feature type="domain" description="Mut7-C RNAse" evidence="1">
    <location>
        <begin position="8"/>
        <end position="152"/>
    </location>
</feature>
<dbReference type="Proteomes" id="UP000569018">
    <property type="component" value="Unassembled WGS sequence"/>
</dbReference>
<dbReference type="Proteomes" id="UP000588083">
    <property type="component" value="Unassembled WGS sequence"/>
</dbReference>
<dbReference type="RefSeq" id="WP_176231153.1">
    <property type="nucleotide sequence ID" value="NZ_BLRY01000013.1"/>
</dbReference>
<dbReference type="Pfam" id="PF01927">
    <property type="entry name" value="Mut7-C"/>
    <property type="match status" value="1"/>
</dbReference>
<dbReference type="Proteomes" id="UP000561271">
    <property type="component" value="Unassembled WGS sequence"/>
</dbReference>
<evidence type="ECO:0000313" key="9">
    <source>
        <dbReference type="Proteomes" id="UP000569018"/>
    </source>
</evidence>
<sequence length="160" mass="18835">MTTPDLTFIADDMLGRLARYMRILGLDVLYIPGISDRNLISLAKKENRIVLTRDTHLLRRREFSRNILKHLFIQKDAVRDQLAQVAREYHIPLRVSLIRCLECNTPLQPVDKERVHPYVPPHVFQTQENFSHCHKCDKYYWAGTHLGLMEKMLAEIKERG</sequence>
<dbReference type="EMBL" id="BLRW01000037">
    <property type="protein sequence ID" value="GFP22974.1"/>
    <property type="molecule type" value="Genomic_DNA"/>
</dbReference>
<protein>
    <recommendedName>
        <fullName evidence="1">Mut7-C RNAse domain-containing protein</fullName>
    </recommendedName>
</protein>
<evidence type="ECO:0000313" key="11">
    <source>
        <dbReference type="Proteomes" id="UP000588083"/>
    </source>
</evidence>
<dbReference type="EMBL" id="BLSD01000094">
    <property type="protein sequence ID" value="GFP39821.1"/>
    <property type="molecule type" value="Genomic_DNA"/>
</dbReference>
<dbReference type="EMBL" id="BLRX01000036">
    <property type="protein sequence ID" value="GFP25065.1"/>
    <property type="molecule type" value="Genomic_DNA"/>
</dbReference>
<evidence type="ECO:0000313" key="8">
    <source>
        <dbReference type="Proteomes" id="UP000561271"/>
    </source>
</evidence>
<proteinExistence type="predicted"/>
<evidence type="ECO:0000313" key="7">
    <source>
        <dbReference type="Proteomes" id="UP000543224"/>
    </source>
</evidence>
<reference evidence="7 8" key="1">
    <citation type="journal article" date="2020" name="Front. Microbiol.">
        <title>Single-cell genomics of novel Actinobacteria with the Wood-Ljungdahl pathway discovered in a serpentinizing system.</title>
        <authorList>
            <person name="Merino N."/>
            <person name="Kawai M."/>
            <person name="Boyd E.S."/>
            <person name="Colman D.R."/>
            <person name="McGlynn S.E."/>
            <person name="Nealson K.H."/>
            <person name="Kurokawa K."/>
            <person name="Hongoh Y."/>
        </authorList>
    </citation>
    <scope>NUCLEOTIDE SEQUENCE [LARGE SCALE GENOMIC DNA]</scope>
    <source>
        <strain evidence="2 10">S09_30</strain>
        <strain evidence="3 7">S25</strain>
        <strain evidence="4 11">S34</strain>
        <strain evidence="5 8">S44</strain>
        <strain evidence="6 9">S47</strain>
    </source>
</reference>
<dbReference type="Proteomes" id="UP000543224">
    <property type="component" value="Unassembled WGS sequence"/>
</dbReference>
<dbReference type="InterPro" id="IPR002782">
    <property type="entry name" value="Mut7-C_RNAse_dom"/>
</dbReference>
<dbReference type="SUPFAM" id="SSF161229">
    <property type="entry name" value="E6 C-terminal domain-like"/>
    <property type="match status" value="1"/>
</dbReference>
<evidence type="ECO:0000259" key="1">
    <source>
        <dbReference type="Pfam" id="PF01927"/>
    </source>
</evidence>
<accession>A0A6V8NU86</accession>
<evidence type="ECO:0000313" key="5">
    <source>
        <dbReference type="EMBL" id="GFP36856.1"/>
    </source>
</evidence>
<keyword evidence="11" id="KW-1185">Reference proteome</keyword>
<dbReference type="AlphaFoldDB" id="A0A6V8NU86"/>